<feature type="transmembrane region" description="Helical" evidence="6">
    <location>
        <begin position="427"/>
        <end position="447"/>
    </location>
</feature>
<feature type="transmembrane region" description="Helical" evidence="6">
    <location>
        <begin position="12"/>
        <end position="31"/>
    </location>
</feature>
<dbReference type="InterPro" id="IPR003838">
    <property type="entry name" value="ABC3_permease_C"/>
</dbReference>
<dbReference type="RefSeq" id="WP_379665063.1">
    <property type="nucleotide sequence ID" value="NZ_JBHULH010000001.1"/>
</dbReference>
<feature type="transmembrane region" description="Helical" evidence="6">
    <location>
        <begin position="764"/>
        <end position="785"/>
    </location>
</feature>
<feature type="domain" description="ABC3 transporter permease C-terminal" evidence="7">
    <location>
        <begin position="289"/>
        <end position="406"/>
    </location>
</feature>
<gene>
    <name evidence="9" type="ORF">ACFSRZ_03160</name>
</gene>
<sequence>MAKNKVFSFVNVIGLTIGLSASFLISLMVYYDYTFDNFHEGGDRIYRVVTDFTSPEGKSYNSGVTVALEDALKDNSNFETVSGFYIERPAKVENREADIKAKWPSNVIFTDEDYFDLFQYKFLAGNQSGALTDPNSVILTENRAATYFPNELPHEIIGKTLVYNDSLNVKVTAVVENFKKRTDFVFEEFVSMPTILNTRLRGDFLDKNWGSTSSSSQLYVKLNEVANLEKIQEKLDALAFEHWDDFSRKHGQERKFKLQPLSDIHFNDNYGIYNWAQGQASKSLLQNLILIAIFLLLLGCINFINLNTARATERAKEIGIRKALGSTKKQLIAQFMGETFLLVLISVILSLLVSKLLINALSDFVPAGVSFELFKAPVVIISVIALLLLVTFLSGFYPALVLSRFNTIAVLKNNLATGEKKVKFRKLLTIFQFTIAQVFIIATLLVGKQINFMLTKDMGFKTDAVISVYSPRSESQLEKKERLLLKLKSIPELKELSIGGHAPASLSSNTTTTTYNNGESSAQTELQLLFGDANYAKLFELELLAGRNRLNDTINEIVINETARKTYGFKTPQEAIGKTIFINNENMPIVGVMSDFNQRSLKSGIRPMALVGDWYRPRFSRFQAVHASFNNIEATQLSSVMEKVESAYGEVYTEIEDYRAQFIDESIERFYHREKKTSTLLNWATGLSILISCLGLLGLVIYTTNRRVKEIGVRKVLGASILQINTLLCKEFLTLVIVAFTVATPIAWYGIYVWLQDFAYKTSISFWVFLVSGLAMILFSIMIVATKTIQAAKTNPVNSLRSE</sequence>
<comment type="caution">
    <text evidence="9">The sequence shown here is derived from an EMBL/GenBank/DDBJ whole genome shotgun (WGS) entry which is preliminary data.</text>
</comment>
<accession>A0ABW5LNK3</accession>
<feature type="transmembrane region" description="Helical" evidence="6">
    <location>
        <begin position="680"/>
        <end position="702"/>
    </location>
</feature>
<dbReference type="InterPro" id="IPR025857">
    <property type="entry name" value="MacB_PCD"/>
</dbReference>
<keyword evidence="10" id="KW-1185">Reference proteome</keyword>
<dbReference type="PANTHER" id="PTHR30572:SF18">
    <property type="entry name" value="ABC-TYPE MACROLIDE FAMILY EXPORT SYSTEM PERMEASE COMPONENT 2"/>
    <property type="match status" value="1"/>
</dbReference>
<dbReference type="Pfam" id="PF12704">
    <property type="entry name" value="MacB_PCD"/>
    <property type="match status" value="2"/>
</dbReference>
<evidence type="ECO:0000256" key="5">
    <source>
        <dbReference type="ARBA" id="ARBA00023136"/>
    </source>
</evidence>
<feature type="transmembrane region" description="Helical" evidence="6">
    <location>
        <begin position="378"/>
        <end position="402"/>
    </location>
</feature>
<dbReference type="EMBL" id="JBHULH010000001">
    <property type="protein sequence ID" value="MFD2566355.1"/>
    <property type="molecule type" value="Genomic_DNA"/>
</dbReference>
<evidence type="ECO:0000256" key="4">
    <source>
        <dbReference type="ARBA" id="ARBA00022989"/>
    </source>
</evidence>
<reference evidence="10" key="1">
    <citation type="journal article" date="2019" name="Int. J. Syst. Evol. Microbiol.">
        <title>The Global Catalogue of Microorganisms (GCM) 10K type strain sequencing project: providing services to taxonomists for standard genome sequencing and annotation.</title>
        <authorList>
            <consortium name="The Broad Institute Genomics Platform"/>
            <consortium name="The Broad Institute Genome Sequencing Center for Infectious Disease"/>
            <person name="Wu L."/>
            <person name="Ma J."/>
        </authorList>
    </citation>
    <scope>NUCLEOTIDE SEQUENCE [LARGE SCALE GENOMIC DNA]</scope>
    <source>
        <strain evidence="10">KCTC 52127</strain>
    </source>
</reference>
<organism evidence="9 10">
    <name type="scientific">Pseudotenacibaculum haliotis</name>
    <dbReference type="NCBI Taxonomy" id="1862138"/>
    <lineage>
        <taxon>Bacteria</taxon>
        <taxon>Pseudomonadati</taxon>
        <taxon>Bacteroidota</taxon>
        <taxon>Flavobacteriia</taxon>
        <taxon>Flavobacteriales</taxon>
        <taxon>Flavobacteriaceae</taxon>
        <taxon>Pseudotenacibaculum</taxon>
    </lineage>
</organism>
<feature type="domain" description="MacB-like periplasmic core" evidence="8">
    <location>
        <begin position="428"/>
        <end position="600"/>
    </location>
</feature>
<name>A0ABW5LNK3_9FLAO</name>
<evidence type="ECO:0000256" key="2">
    <source>
        <dbReference type="ARBA" id="ARBA00022475"/>
    </source>
</evidence>
<dbReference type="Proteomes" id="UP001597508">
    <property type="component" value="Unassembled WGS sequence"/>
</dbReference>
<dbReference type="Pfam" id="PF02687">
    <property type="entry name" value="FtsX"/>
    <property type="match status" value="2"/>
</dbReference>
<feature type="domain" description="MacB-like periplasmic core" evidence="8">
    <location>
        <begin position="8"/>
        <end position="237"/>
    </location>
</feature>
<evidence type="ECO:0000313" key="9">
    <source>
        <dbReference type="EMBL" id="MFD2566355.1"/>
    </source>
</evidence>
<feature type="transmembrane region" description="Helical" evidence="6">
    <location>
        <begin position="339"/>
        <end position="358"/>
    </location>
</feature>
<evidence type="ECO:0000313" key="10">
    <source>
        <dbReference type="Proteomes" id="UP001597508"/>
    </source>
</evidence>
<evidence type="ECO:0000256" key="1">
    <source>
        <dbReference type="ARBA" id="ARBA00004651"/>
    </source>
</evidence>
<feature type="transmembrane region" description="Helical" evidence="6">
    <location>
        <begin position="284"/>
        <end position="306"/>
    </location>
</feature>
<comment type="subcellular location">
    <subcellularLocation>
        <location evidence="1">Cell membrane</location>
        <topology evidence="1">Multi-pass membrane protein</topology>
    </subcellularLocation>
</comment>
<keyword evidence="5 6" id="KW-0472">Membrane</keyword>
<dbReference type="InterPro" id="IPR050250">
    <property type="entry name" value="Macrolide_Exporter_MacB"/>
</dbReference>
<evidence type="ECO:0000259" key="7">
    <source>
        <dbReference type="Pfam" id="PF02687"/>
    </source>
</evidence>
<evidence type="ECO:0000256" key="3">
    <source>
        <dbReference type="ARBA" id="ARBA00022692"/>
    </source>
</evidence>
<protein>
    <submittedName>
        <fullName evidence="9">ABC transporter permease</fullName>
    </submittedName>
</protein>
<evidence type="ECO:0000256" key="6">
    <source>
        <dbReference type="SAM" id="Phobius"/>
    </source>
</evidence>
<proteinExistence type="predicted"/>
<keyword evidence="4 6" id="KW-1133">Transmembrane helix</keyword>
<feature type="transmembrane region" description="Helical" evidence="6">
    <location>
        <begin position="732"/>
        <end position="752"/>
    </location>
</feature>
<dbReference type="PANTHER" id="PTHR30572">
    <property type="entry name" value="MEMBRANE COMPONENT OF TRANSPORTER-RELATED"/>
    <property type="match status" value="1"/>
</dbReference>
<feature type="domain" description="ABC3 transporter permease C-terminal" evidence="7">
    <location>
        <begin position="686"/>
        <end position="796"/>
    </location>
</feature>
<keyword evidence="3 6" id="KW-0812">Transmembrane</keyword>
<evidence type="ECO:0000259" key="8">
    <source>
        <dbReference type="Pfam" id="PF12704"/>
    </source>
</evidence>
<keyword evidence="2" id="KW-1003">Cell membrane</keyword>